<comment type="cofactor">
    <cofactor evidence="8">
        <name>Zn(2+)</name>
        <dbReference type="ChEBI" id="CHEBI:29105"/>
    </cofactor>
    <text evidence="8">Binds 1 zinc ion per subunit.</text>
</comment>
<evidence type="ECO:0000313" key="11">
    <source>
        <dbReference type="EMBL" id="PJJ30777.1"/>
    </source>
</evidence>
<reference evidence="11 12" key="1">
    <citation type="submission" date="2017-11" db="EMBL/GenBank/DDBJ databases">
        <title>Understudied soil microbes with underappreciated capabilities: Untangling the Clostridium saccharolyticum group.</title>
        <authorList>
            <person name="Leschine S."/>
        </authorList>
    </citation>
    <scope>NUCLEOTIDE SEQUENCE [LARGE SCALE GENOMIC DNA]</scope>
    <source>
        <strain evidence="11 12">18A</strain>
    </source>
</reference>
<feature type="binding site" evidence="8">
    <location>
        <position position="173"/>
    </location>
    <ligand>
        <name>glycerol</name>
        <dbReference type="ChEBI" id="CHEBI:17754"/>
    </ligand>
</feature>
<gene>
    <name evidence="11" type="ORF">H171_4393</name>
</gene>
<evidence type="ECO:0000256" key="4">
    <source>
        <dbReference type="ARBA" id="ARBA00037918"/>
    </source>
</evidence>
<evidence type="ECO:0000256" key="7">
    <source>
        <dbReference type="ARBA" id="ARBA00049006"/>
    </source>
</evidence>
<name>A0A2M8ZBF6_9FIRM</name>
<feature type="domain" description="Alcohol dehydrogenase iron-type/glycerol dehydrogenase GldA" evidence="10">
    <location>
        <begin position="12"/>
        <end position="156"/>
    </location>
</feature>
<dbReference type="CDD" id="cd08171">
    <property type="entry name" value="GlyDH-like"/>
    <property type="match status" value="1"/>
</dbReference>
<dbReference type="PANTHER" id="PTHR43616">
    <property type="entry name" value="GLYCEROL DEHYDROGENASE"/>
    <property type="match status" value="1"/>
</dbReference>
<feature type="binding site" evidence="8">
    <location>
        <position position="257"/>
    </location>
    <ligand>
        <name>glycerol</name>
        <dbReference type="ChEBI" id="CHEBI:17754"/>
    </ligand>
</feature>
<evidence type="ECO:0000256" key="2">
    <source>
        <dbReference type="ARBA" id="ARBA00023002"/>
    </source>
</evidence>
<comment type="catalytic activity">
    <reaction evidence="7">
        <text>glycerol + NAD(+) = dihydroxyacetone + NADH + H(+)</text>
        <dbReference type="Rhea" id="RHEA:13769"/>
        <dbReference type="ChEBI" id="CHEBI:15378"/>
        <dbReference type="ChEBI" id="CHEBI:16016"/>
        <dbReference type="ChEBI" id="CHEBI:17754"/>
        <dbReference type="ChEBI" id="CHEBI:57540"/>
        <dbReference type="ChEBI" id="CHEBI:57945"/>
        <dbReference type="EC" id="1.1.1.6"/>
    </reaction>
</comment>
<feature type="binding site" evidence="9">
    <location>
        <position position="127"/>
    </location>
    <ligand>
        <name>NAD(+)</name>
        <dbReference type="ChEBI" id="CHEBI:57540"/>
    </ligand>
</feature>
<dbReference type="GO" id="GO:0008888">
    <property type="term" value="F:glycerol dehydrogenase (NAD+) activity"/>
    <property type="evidence" value="ECO:0007669"/>
    <property type="project" value="UniProtKB-EC"/>
</dbReference>
<keyword evidence="8" id="KW-0862">Zinc</keyword>
<feature type="binding site" evidence="9">
    <location>
        <position position="133"/>
    </location>
    <ligand>
        <name>NAD(+)</name>
        <dbReference type="ChEBI" id="CHEBI:57540"/>
    </ligand>
</feature>
<evidence type="ECO:0000256" key="3">
    <source>
        <dbReference type="ARBA" id="ARBA00023027"/>
    </source>
</evidence>
<comment type="pathway">
    <text evidence="4">Polyol metabolism; glycerol fermentation; glycerone phosphate from glycerol (oxidative route): step 1/2.</text>
</comment>
<dbReference type="EMBL" id="PGET01000001">
    <property type="protein sequence ID" value="PJJ30777.1"/>
    <property type="molecule type" value="Genomic_DNA"/>
</dbReference>
<keyword evidence="1 8" id="KW-0479">Metal-binding</keyword>
<proteinExistence type="predicted"/>
<accession>A0A2M8ZBF6</accession>
<feature type="binding site" evidence="9">
    <location>
        <begin position="96"/>
        <end position="100"/>
    </location>
    <ligand>
        <name>NAD(+)</name>
        <dbReference type="ChEBI" id="CHEBI:57540"/>
    </ligand>
</feature>
<feature type="binding site" evidence="8">
    <location>
        <position position="275"/>
    </location>
    <ligand>
        <name>glycerol</name>
        <dbReference type="ChEBI" id="CHEBI:17754"/>
    </ligand>
</feature>
<dbReference type="Proteomes" id="UP000231092">
    <property type="component" value="Unassembled WGS sequence"/>
</dbReference>
<dbReference type="SUPFAM" id="SSF56796">
    <property type="entry name" value="Dehydroquinate synthase-like"/>
    <property type="match status" value="1"/>
</dbReference>
<evidence type="ECO:0000313" key="12">
    <source>
        <dbReference type="Proteomes" id="UP000231092"/>
    </source>
</evidence>
<feature type="binding site" evidence="9">
    <location>
        <begin position="118"/>
        <end position="121"/>
    </location>
    <ligand>
        <name>NAD(+)</name>
        <dbReference type="ChEBI" id="CHEBI:57540"/>
    </ligand>
</feature>
<dbReference type="Gene3D" id="1.20.1090.10">
    <property type="entry name" value="Dehydroquinate synthase-like - alpha domain"/>
    <property type="match status" value="1"/>
</dbReference>
<evidence type="ECO:0000256" key="6">
    <source>
        <dbReference type="ARBA" id="ARBA00040132"/>
    </source>
</evidence>
<evidence type="ECO:0000256" key="5">
    <source>
        <dbReference type="ARBA" id="ARBA00039147"/>
    </source>
</evidence>
<dbReference type="Gene3D" id="3.40.50.1970">
    <property type="match status" value="1"/>
</dbReference>
<evidence type="ECO:0000256" key="8">
    <source>
        <dbReference type="PIRSR" id="PIRSR000112-1"/>
    </source>
</evidence>
<protein>
    <recommendedName>
        <fullName evidence="6">Glycerol dehydrogenase</fullName>
        <ecNumber evidence="5">1.1.1.6</ecNumber>
    </recommendedName>
</protein>
<dbReference type="RefSeq" id="WP_100306986.1">
    <property type="nucleotide sequence ID" value="NZ_PGET01000001.1"/>
</dbReference>
<sequence>MNRRTSIYLPQFTVGEDAFSAFGDEMRKYGTRVAVVYGKKAWNASKSYVLPALQAAGLTVTAEVLYGKDATIENVERILAILDSQEIHMILAVGGGKCIDTGKVIGDRMGKAVFTVPTIASNCSPVTKISIMYHKDGSFREIVKLKSVPSHCFIHPRIILAAPTKFLWAGIGDAMAKNVESEWSAKSGEHLDFGSEFGITAGNMCFFPMVREGKKALEDAKAGKVSEALVNTILNVVVAPGVTSVSVQPDYNGGVAHALFYGLTKRKNIEKNHLHGEVVSYGTLVNLILDQNWDKFKKAYELNRSIGLPVCLADLELNRSDSFEDVLEATLANQELTHTPYPVTKEMIYNAILELEDYKG</sequence>
<keyword evidence="3 9" id="KW-0520">NAD</keyword>
<organism evidence="11 12">
    <name type="scientific">[Clostridium] celerecrescens 18A</name>
    <dbReference type="NCBI Taxonomy" id="1286362"/>
    <lineage>
        <taxon>Bacteria</taxon>
        <taxon>Bacillati</taxon>
        <taxon>Bacillota</taxon>
        <taxon>Clostridia</taxon>
        <taxon>Lachnospirales</taxon>
        <taxon>Lachnospiraceae</taxon>
        <taxon>Lacrimispora</taxon>
    </lineage>
</organism>
<dbReference type="PANTHER" id="PTHR43616:SF5">
    <property type="entry name" value="GLYCEROL DEHYDROGENASE 1"/>
    <property type="match status" value="1"/>
</dbReference>
<evidence type="ECO:0000256" key="9">
    <source>
        <dbReference type="PIRSR" id="PIRSR000112-3"/>
    </source>
</evidence>
<dbReference type="OrthoDB" id="5198708at2"/>
<comment type="caution">
    <text evidence="11">The sequence shown here is derived from an EMBL/GenBank/DDBJ whole genome shotgun (WGS) entry which is preliminary data.</text>
</comment>
<dbReference type="EC" id="1.1.1.6" evidence="5"/>
<dbReference type="InterPro" id="IPR001670">
    <property type="entry name" value="ADH_Fe/GldA"/>
</dbReference>
<keyword evidence="2" id="KW-0560">Oxidoreductase</keyword>
<dbReference type="Pfam" id="PF00465">
    <property type="entry name" value="Fe-ADH"/>
    <property type="match status" value="1"/>
</dbReference>
<dbReference type="GO" id="GO:0046872">
    <property type="term" value="F:metal ion binding"/>
    <property type="evidence" value="ECO:0007669"/>
    <property type="project" value="UniProtKB-KW"/>
</dbReference>
<dbReference type="InterPro" id="IPR016205">
    <property type="entry name" value="Glycerol_DH"/>
</dbReference>
<dbReference type="PIRSF" id="PIRSF000112">
    <property type="entry name" value="Glycerol_dehydrogenase"/>
    <property type="match status" value="1"/>
</dbReference>
<evidence type="ECO:0000259" key="10">
    <source>
        <dbReference type="Pfam" id="PF00465"/>
    </source>
</evidence>
<dbReference type="AlphaFoldDB" id="A0A2M8ZBF6"/>
<evidence type="ECO:0000256" key="1">
    <source>
        <dbReference type="ARBA" id="ARBA00022723"/>
    </source>
</evidence>